<gene>
    <name evidence="3" type="ORF">CPT75_19750</name>
</gene>
<dbReference type="RefSeq" id="WP_110074144.1">
    <property type="nucleotide sequence ID" value="NZ_CM009896.1"/>
</dbReference>
<name>A0A317G6Z3_BUTFI</name>
<keyword evidence="4" id="KW-1185">Reference proteome</keyword>
<reference evidence="3 4" key="1">
    <citation type="submission" date="2017-09" db="EMBL/GenBank/DDBJ databases">
        <title>High-quality draft genome sequence of Butyrivibrio fibrisolvens INBov1, isolated from cow rumen.</title>
        <authorList>
            <person name="Rodriguez Hernaez J."/>
            <person name="Rivarola M."/>
            <person name="Paniego N."/>
            <person name="Cravero S."/>
            <person name="Ceron Cucchi M."/>
            <person name="Martinez M.C."/>
        </authorList>
    </citation>
    <scope>NUCLEOTIDE SEQUENCE [LARGE SCALE GENOMIC DNA]</scope>
    <source>
        <strain evidence="3 4">INBov1</strain>
    </source>
</reference>
<sequence length="484" mass="52557">MKKKLLSAFMAGSLIMASLCGCGSGSGGDTGGDTGTGSGTDAVGTTDTAKTDAETDAETGAADTANMTETQKIIAEAQTMTLEELAAKAIEESNGATFYGVGNSSRGKTALPLFIEYLQSIDSSYNMEFDWQQPKNNKIFEQLQADSLKEEGTFAMTLIQDGNQIESKMVQTGILDTFIPLDWAQANGTTPDAYNGYLELQLLNKVFMYNTTGDKTYDNCWDFVAEGSHPLFMDIDSEIVGKNFLYMLTEDTYAQYLKDAFDALPADEQAYFQPTIDSEKEDAELFGLGENGAYALAYIKLFVGAYNAQTDDGPICQTLVTDSATDQSGLLVYSKLRSVEESSGVSVNNINIAAYQDGYTGIGGYGYCHYLFVTDNSPLPWTACAFIAYMTCTEDGFSAWGKDMGGYSSNPEVAKAIETTYEHSKGGYNEAGEDEFPAKDDRGKEWWVGEGQLVVEDPQYCASVAFTVGSWIETLDKYTGEETE</sequence>
<evidence type="ECO:0000313" key="4">
    <source>
        <dbReference type="Proteomes" id="UP000245488"/>
    </source>
</evidence>
<evidence type="ECO:0000313" key="3">
    <source>
        <dbReference type="EMBL" id="PWT29179.1"/>
    </source>
</evidence>
<evidence type="ECO:0008006" key="5">
    <source>
        <dbReference type="Google" id="ProtNLM"/>
    </source>
</evidence>
<proteinExistence type="predicted"/>
<dbReference type="PROSITE" id="PS51257">
    <property type="entry name" value="PROKAR_LIPOPROTEIN"/>
    <property type="match status" value="1"/>
</dbReference>
<feature type="signal peptide" evidence="2">
    <location>
        <begin position="1"/>
        <end position="21"/>
    </location>
</feature>
<accession>A0A317G6Z3</accession>
<dbReference type="EMBL" id="NXNG01000001">
    <property type="protein sequence ID" value="PWT29179.1"/>
    <property type="molecule type" value="Genomic_DNA"/>
</dbReference>
<feature type="compositionally biased region" description="Low complexity" evidence="1">
    <location>
        <begin position="39"/>
        <end position="48"/>
    </location>
</feature>
<protein>
    <recommendedName>
        <fullName evidence="5">ABC transporter substrate-binding protein</fullName>
    </recommendedName>
</protein>
<organism evidence="3 4">
    <name type="scientific">Butyrivibrio fibrisolvens</name>
    <dbReference type="NCBI Taxonomy" id="831"/>
    <lineage>
        <taxon>Bacteria</taxon>
        <taxon>Bacillati</taxon>
        <taxon>Bacillota</taxon>
        <taxon>Clostridia</taxon>
        <taxon>Lachnospirales</taxon>
        <taxon>Lachnospiraceae</taxon>
        <taxon>Butyrivibrio</taxon>
    </lineage>
</organism>
<feature type="chain" id="PRO_5038861096" description="ABC transporter substrate-binding protein" evidence="2">
    <location>
        <begin position="22"/>
        <end position="484"/>
    </location>
</feature>
<keyword evidence="2" id="KW-0732">Signal</keyword>
<dbReference type="AlphaFoldDB" id="A0A317G6Z3"/>
<evidence type="ECO:0000256" key="2">
    <source>
        <dbReference type="SAM" id="SignalP"/>
    </source>
</evidence>
<dbReference type="Proteomes" id="UP000245488">
    <property type="component" value="Chromosome"/>
</dbReference>
<evidence type="ECO:0000256" key="1">
    <source>
        <dbReference type="SAM" id="MobiDB-lite"/>
    </source>
</evidence>
<comment type="caution">
    <text evidence="3">The sequence shown here is derived from an EMBL/GenBank/DDBJ whole genome shotgun (WGS) entry which is preliminary data.</text>
</comment>
<feature type="region of interest" description="Disordered" evidence="1">
    <location>
        <begin position="31"/>
        <end position="67"/>
    </location>
</feature>